<evidence type="ECO:0000313" key="3">
    <source>
        <dbReference type="Proteomes" id="UP000271098"/>
    </source>
</evidence>
<organism evidence="4">
    <name type="scientific">Gongylonema pulchrum</name>
    <dbReference type="NCBI Taxonomy" id="637853"/>
    <lineage>
        <taxon>Eukaryota</taxon>
        <taxon>Metazoa</taxon>
        <taxon>Ecdysozoa</taxon>
        <taxon>Nematoda</taxon>
        <taxon>Chromadorea</taxon>
        <taxon>Rhabditida</taxon>
        <taxon>Spirurina</taxon>
        <taxon>Spiruromorpha</taxon>
        <taxon>Spiruroidea</taxon>
        <taxon>Gongylonematidae</taxon>
        <taxon>Gongylonema</taxon>
    </lineage>
</organism>
<dbReference type="Proteomes" id="UP000271098">
    <property type="component" value="Unassembled WGS sequence"/>
</dbReference>
<reference evidence="2 3" key="2">
    <citation type="submission" date="2018-11" db="EMBL/GenBank/DDBJ databases">
        <authorList>
            <consortium name="Pathogen Informatics"/>
        </authorList>
    </citation>
    <scope>NUCLEOTIDE SEQUENCE [LARGE SCALE GENOMIC DNA]</scope>
</reference>
<proteinExistence type="predicted"/>
<keyword evidence="1" id="KW-0472">Membrane</keyword>
<feature type="transmembrane region" description="Helical" evidence="1">
    <location>
        <begin position="42"/>
        <end position="66"/>
    </location>
</feature>
<keyword evidence="1" id="KW-1133">Transmembrane helix</keyword>
<sequence length="161" mass="17598">RPVPRPATSSVLFAKTLYNYTANKDHGPAFSVEPLLQADAKFASISGSALLLLPLFTGSVCGINIPSTLKSPTKDIPPGILSSLAAVFIVSFSVNFYMHQFLAEWIHSSSVEEKVLFYKILGERVFLPACIYLALKLSLLLLHKQFMEECAMNKGAGAFLM</sequence>
<accession>A0A183DAF3</accession>
<keyword evidence="1" id="KW-0812">Transmembrane</keyword>
<name>A0A183DAF3_9BILA</name>
<dbReference type="AlphaFoldDB" id="A0A183DAF3"/>
<gene>
    <name evidence="2" type="ORF">GPUH_LOCUS5697</name>
</gene>
<dbReference type="OrthoDB" id="10684368at2759"/>
<feature type="transmembrane region" description="Helical" evidence="1">
    <location>
        <begin position="125"/>
        <end position="142"/>
    </location>
</feature>
<protein>
    <submittedName>
        <fullName evidence="4">S4A7</fullName>
    </submittedName>
</protein>
<dbReference type="WBParaSite" id="GPUH_0000570201-mRNA-1">
    <property type="protein sequence ID" value="GPUH_0000570201-mRNA-1"/>
    <property type="gene ID" value="GPUH_0000570201"/>
</dbReference>
<evidence type="ECO:0000313" key="2">
    <source>
        <dbReference type="EMBL" id="VDK51808.1"/>
    </source>
</evidence>
<evidence type="ECO:0000313" key="4">
    <source>
        <dbReference type="WBParaSite" id="GPUH_0000570201-mRNA-1"/>
    </source>
</evidence>
<reference evidence="4" key="1">
    <citation type="submission" date="2016-06" db="UniProtKB">
        <authorList>
            <consortium name="WormBaseParasite"/>
        </authorList>
    </citation>
    <scope>IDENTIFICATION</scope>
</reference>
<feature type="transmembrane region" description="Helical" evidence="1">
    <location>
        <begin position="78"/>
        <end position="98"/>
    </location>
</feature>
<evidence type="ECO:0000256" key="1">
    <source>
        <dbReference type="SAM" id="Phobius"/>
    </source>
</evidence>
<dbReference type="EMBL" id="UYRT01012413">
    <property type="protein sequence ID" value="VDK51808.1"/>
    <property type="molecule type" value="Genomic_DNA"/>
</dbReference>
<keyword evidence="3" id="KW-1185">Reference proteome</keyword>